<feature type="signal peptide" evidence="1">
    <location>
        <begin position="1"/>
        <end position="24"/>
    </location>
</feature>
<dbReference type="InterPro" id="IPR039366">
    <property type="entry name" value="Pilotin"/>
</dbReference>
<dbReference type="OrthoDB" id="9809132at2"/>
<feature type="domain" description="DUF306" evidence="2">
    <location>
        <begin position="276"/>
        <end position="382"/>
    </location>
</feature>
<dbReference type="PANTHER" id="PTHR35535:SF1">
    <property type="entry name" value="HEAT SHOCK PROTEIN HSLJ"/>
    <property type="match status" value="1"/>
</dbReference>
<evidence type="ECO:0000313" key="4">
    <source>
        <dbReference type="Proteomes" id="UP000199495"/>
    </source>
</evidence>
<dbReference type="Pfam" id="PF09619">
    <property type="entry name" value="YscW"/>
    <property type="match status" value="1"/>
</dbReference>
<keyword evidence="1" id="KW-0732">Signal</keyword>
<name>A0A1G7SQB5_9HYPH</name>
<dbReference type="AlphaFoldDB" id="A0A1G7SQB5"/>
<evidence type="ECO:0000259" key="2">
    <source>
        <dbReference type="Pfam" id="PF03724"/>
    </source>
</evidence>
<dbReference type="InterPro" id="IPR005184">
    <property type="entry name" value="DUF306_Meta_HslJ"/>
</dbReference>
<dbReference type="Proteomes" id="UP000199495">
    <property type="component" value="Unassembled WGS sequence"/>
</dbReference>
<keyword evidence="3" id="KW-0449">Lipoprotein</keyword>
<protein>
    <submittedName>
        <fullName evidence="3">Uncharacterized lipoprotein YbaY</fullName>
    </submittedName>
</protein>
<dbReference type="RefSeq" id="WP_090591368.1">
    <property type="nucleotide sequence ID" value="NZ_FNCS01000001.1"/>
</dbReference>
<dbReference type="Gene3D" id="2.40.128.270">
    <property type="match status" value="2"/>
</dbReference>
<organism evidence="3 4">
    <name type="scientific">Pelagibacterium luteolum</name>
    <dbReference type="NCBI Taxonomy" id="440168"/>
    <lineage>
        <taxon>Bacteria</taxon>
        <taxon>Pseudomonadati</taxon>
        <taxon>Pseudomonadota</taxon>
        <taxon>Alphaproteobacteria</taxon>
        <taxon>Hyphomicrobiales</taxon>
        <taxon>Devosiaceae</taxon>
        <taxon>Pelagibacterium</taxon>
    </lineage>
</organism>
<dbReference type="EMBL" id="FNCS01000001">
    <property type="protein sequence ID" value="SDG25158.1"/>
    <property type="molecule type" value="Genomic_DNA"/>
</dbReference>
<feature type="chain" id="PRO_5011478046" evidence="1">
    <location>
        <begin position="25"/>
        <end position="386"/>
    </location>
</feature>
<sequence length="386" mass="39685">MLFSARTLSLATLASVLMATSALAQSHTITGDIAYRERIALPETAIATVSLLDVSLADAPAVTLAEQVIDPAGQVPIGFVLDVDESAIEDGRSYAISARIEVEGELWFINDTRIAVDPLNQTEPVAVALVNARSGDAPSGADDAEVGDNTAAMPADLAGTTWLLTALGENQAVDDVDTTLTFNAEDGGVGGNGGCNSYGGTITFEEAGTFDFSEVFSTMMACAEPAMSQERDFFAALDAAATYGLEGETLTLLDAEGNGVATLVANPQETGAVLPDLSGSQWRATMLGGEAVAEGVETTLEFETDGTAGGNSGCNGYGGPVTLGEDGSIAMGDFVATQRGCADPIGAQERALFDAYTNAARYETDGATLSLLDESGAVLAEFIRVE</sequence>
<gene>
    <name evidence="3" type="ORF">SAMN04487974_101654</name>
</gene>
<dbReference type="Pfam" id="PF03724">
    <property type="entry name" value="META"/>
    <property type="match status" value="2"/>
</dbReference>
<dbReference type="InterPro" id="IPR053147">
    <property type="entry name" value="Hsp_HslJ-like"/>
</dbReference>
<reference evidence="3 4" key="1">
    <citation type="submission" date="2016-10" db="EMBL/GenBank/DDBJ databases">
        <authorList>
            <person name="de Groot N.N."/>
        </authorList>
    </citation>
    <scope>NUCLEOTIDE SEQUENCE [LARGE SCALE GENOMIC DNA]</scope>
    <source>
        <strain evidence="3 4">CGMCC 1.10267</strain>
    </source>
</reference>
<accession>A0A1G7SQB5</accession>
<dbReference type="STRING" id="440168.SAMN04487974_101654"/>
<dbReference type="InterPro" id="IPR038670">
    <property type="entry name" value="HslJ-like_sf"/>
</dbReference>
<evidence type="ECO:0000256" key="1">
    <source>
        <dbReference type="SAM" id="SignalP"/>
    </source>
</evidence>
<feature type="domain" description="DUF306" evidence="2">
    <location>
        <begin position="155"/>
        <end position="262"/>
    </location>
</feature>
<keyword evidence="4" id="KW-1185">Reference proteome</keyword>
<evidence type="ECO:0000313" key="3">
    <source>
        <dbReference type="EMBL" id="SDG25158.1"/>
    </source>
</evidence>
<dbReference type="PANTHER" id="PTHR35535">
    <property type="entry name" value="HEAT SHOCK PROTEIN HSLJ"/>
    <property type="match status" value="1"/>
</dbReference>
<proteinExistence type="predicted"/>